<dbReference type="SUPFAM" id="SSF55729">
    <property type="entry name" value="Acyl-CoA N-acyltransferases (Nat)"/>
    <property type="match status" value="1"/>
</dbReference>
<dbReference type="EMBL" id="AQQR01000002">
    <property type="protein sequence ID" value="OWU76002.1"/>
    <property type="molecule type" value="Genomic_DNA"/>
</dbReference>
<reference evidence="2 3" key="1">
    <citation type="submission" date="2013-04" db="EMBL/GenBank/DDBJ databases">
        <title>Oceanicola sp. 22II1-22F33 Genome Sequencing.</title>
        <authorList>
            <person name="Lai Q."/>
            <person name="Li G."/>
            <person name="Shao Z."/>
        </authorList>
    </citation>
    <scope>NUCLEOTIDE SEQUENCE [LARGE SCALE GENOMIC DNA]</scope>
    <source>
        <strain evidence="2 3">22II1-22F33</strain>
    </source>
</reference>
<accession>A0A225NNR2</accession>
<proteinExistence type="predicted"/>
<dbReference type="CDD" id="cd04301">
    <property type="entry name" value="NAT_SF"/>
    <property type="match status" value="1"/>
</dbReference>
<dbReference type="Pfam" id="PF00583">
    <property type="entry name" value="Acetyltransf_1"/>
    <property type="match status" value="1"/>
</dbReference>
<keyword evidence="2" id="KW-0808">Transferase</keyword>
<dbReference type="Gene3D" id="3.40.630.30">
    <property type="match status" value="1"/>
</dbReference>
<keyword evidence="3" id="KW-1185">Reference proteome</keyword>
<dbReference type="AlphaFoldDB" id="A0A225NNR2"/>
<sequence length="255" mass="28028">MTPERVLAAIDGTWPPARIFDDGPWTLRDGQGGGQRVSAATLRDGTRRPVREVPSRRPFTADELATAETAMQAMGQPPLFMIRPGEEDLDAQLDARGYVVHDPVRAWVCPPAQLCDKPLPRITVFDIWEPLAIMREIWAEGGIGPGRIAVMERAKGPKTALFGRLNQRPAGVAYVAIHDGVAMLHALEIVPEQRRQGLADWMMRGAAFWARDHGADTLAVLCTRANTAANSLYASLSMTPVTDYHYRRKPEGAPS</sequence>
<evidence type="ECO:0000259" key="1">
    <source>
        <dbReference type="PROSITE" id="PS51186"/>
    </source>
</evidence>
<dbReference type="OrthoDB" id="7301318at2"/>
<evidence type="ECO:0000313" key="3">
    <source>
        <dbReference type="Proteomes" id="UP000215377"/>
    </source>
</evidence>
<name>A0A225NNR2_9RHOB</name>
<gene>
    <name evidence="2" type="ORF">ATO3_07465</name>
</gene>
<dbReference type="InterPro" id="IPR000182">
    <property type="entry name" value="GNAT_dom"/>
</dbReference>
<comment type="caution">
    <text evidence="2">The sequence shown here is derived from an EMBL/GenBank/DDBJ whole genome shotgun (WGS) entry which is preliminary data.</text>
</comment>
<feature type="domain" description="N-acetyltransferase" evidence="1">
    <location>
        <begin position="117"/>
        <end position="255"/>
    </location>
</feature>
<dbReference type="GO" id="GO:0016747">
    <property type="term" value="F:acyltransferase activity, transferring groups other than amino-acyl groups"/>
    <property type="evidence" value="ECO:0007669"/>
    <property type="project" value="InterPro"/>
</dbReference>
<organism evidence="2 3">
    <name type="scientific">Marinibacterium profundimaris</name>
    <dbReference type="NCBI Taxonomy" id="1679460"/>
    <lineage>
        <taxon>Bacteria</taxon>
        <taxon>Pseudomonadati</taxon>
        <taxon>Pseudomonadota</taxon>
        <taxon>Alphaproteobacteria</taxon>
        <taxon>Rhodobacterales</taxon>
        <taxon>Paracoccaceae</taxon>
        <taxon>Marinibacterium</taxon>
    </lineage>
</organism>
<dbReference type="InterPro" id="IPR016181">
    <property type="entry name" value="Acyl_CoA_acyltransferase"/>
</dbReference>
<evidence type="ECO:0000313" key="2">
    <source>
        <dbReference type="EMBL" id="OWU76002.1"/>
    </source>
</evidence>
<dbReference type="PROSITE" id="PS51186">
    <property type="entry name" value="GNAT"/>
    <property type="match status" value="1"/>
</dbReference>
<protein>
    <submittedName>
        <fullName evidence="2">Acetyltransferase</fullName>
    </submittedName>
</protein>
<dbReference type="RefSeq" id="WP_088649196.1">
    <property type="nucleotide sequence ID" value="NZ_AQQR01000002.1"/>
</dbReference>
<dbReference type="Proteomes" id="UP000215377">
    <property type="component" value="Unassembled WGS sequence"/>
</dbReference>